<dbReference type="InterPro" id="IPR025661">
    <property type="entry name" value="Pept_asp_AS"/>
</dbReference>
<evidence type="ECO:0000259" key="5">
    <source>
        <dbReference type="SMART" id="SM00645"/>
    </source>
</evidence>
<dbReference type="PRINTS" id="PR00705">
    <property type="entry name" value="PAPAIN"/>
</dbReference>
<protein>
    <recommendedName>
        <fullName evidence="5">Peptidase C1A papain C-terminal domain-containing protein</fullName>
    </recommendedName>
</protein>
<dbReference type="PROSITE" id="PS00139">
    <property type="entry name" value="THIOL_PROTEASE_CYS"/>
    <property type="match status" value="1"/>
</dbReference>
<sequence>MRFLILFSLIFFTQGGPSIDLSDTAQVVPQEAIDYINAIQNSWIASNIWVQNMTIKQAKTYTSSSNPDTNYPEKNWGNLLNYFTAPLSFDSRIQWPTCIHPIRDQGKCGSCWAFAASEALSDRLCIAGGPNIVLSPQWLIDCDTQSSGCNGGVSIKAWQFMMSTGIVADSCVPYIGVDSLCPSICTGSGGSTRYYATSAYMFTNPTSIQAEIISSGPIGATFTVYQDFMSYKSGVYVHTWGNVVGGHAVKMLGWGVLGTQNYWICANSWGTNWGMQGFFYIAFGQCGIDSSCTGGNAKV</sequence>
<proteinExistence type="inferred from homology"/>
<dbReference type="InterPro" id="IPR038765">
    <property type="entry name" value="Papain-like_cys_pep_sf"/>
</dbReference>
<evidence type="ECO:0000313" key="7">
    <source>
        <dbReference type="Proteomes" id="UP000187209"/>
    </source>
</evidence>
<dbReference type="AlphaFoldDB" id="A0A1R2AQM9"/>
<keyword evidence="4" id="KW-0732">Signal</keyword>
<dbReference type="InterPro" id="IPR000169">
    <property type="entry name" value="Pept_cys_AS"/>
</dbReference>
<comment type="similarity">
    <text evidence="1">Belongs to the peptidase C1 family.</text>
</comment>
<dbReference type="InterPro" id="IPR025660">
    <property type="entry name" value="Pept_his_AS"/>
</dbReference>
<dbReference type="InterPro" id="IPR013128">
    <property type="entry name" value="Peptidase_C1A"/>
</dbReference>
<dbReference type="Gene3D" id="3.90.70.10">
    <property type="entry name" value="Cysteine proteinases"/>
    <property type="match status" value="1"/>
</dbReference>
<organism evidence="6 7">
    <name type="scientific">Stentor coeruleus</name>
    <dbReference type="NCBI Taxonomy" id="5963"/>
    <lineage>
        <taxon>Eukaryota</taxon>
        <taxon>Sar</taxon>
        <taxon>Alveolata</taxon>
        <taxon>Ciliophora</taxon>
        <taxon>Postciliodesmatophora</taxon>
        <taxon>Heterotrichea</taxon>
        <taxon>Heterotrichida</taxon>
        <taxon>Stentoridae</taxon>
        <taxon>Stentor</taxon>
    </lineage>
</organism>
<evidence type="ECO:0000256" key="4">
    <source>
        <dbReference type="SAM" id="SignalP"/>
    </source>
</evidence>
<evidence type="ECO:0000256" key="3">
    <source>
        <dbReference type="ARBA" id="ARBA00023157"/>
    </source>
</evidence>
<keyword evidence="7" id="KW-1185">Reference proteome</keyword>
<evidence type="ECO:0000313" key="6">
    <source>
        <dbReference type="EMBL" id="OMJ66789.1"/>
    </source>
</evidence>
<accession>A0A1R2AQM9</accession>
<dbReference type="EMBL" id="MPUH01001633">
    <property type="protein sequence ID" value="OMJ66789.1"/>
    <property type="molecule type" value="Genomic_DNA"/>
</dbReference>
<gene>
    <name evidence="6" type="ORF">SteCoe_36251</name>
</gene>
<dbReference type="CDD" id="cd02620">
    <property type="entry name" value="Peptidase_C1A_CathepsinB"/>
    <property type="match status" value="1"/>
</dbReference>
<dbReference type="GO" id="GO:0008234">
    <property type="term" value="F:cysteine-type peptidase activity"/>
    <property type="evidence" value="ECO:0007669"/>
    <property type="project" value="InterPro"/>
</dbReference>
<keyword evidence="3" id="KW-1015">Disulfide bond</keyword>
<dbReference type="PANTHER" id="PTHR12411">
    <property type="entry name" value="CYSTEINE PROTEASE FAMILY C1-RELATED"/>
    <property type="match status" value="1"/>
</dbReference>
<dbReference type="Proteomes" id="UP000187209">
    <property type="component" value="Unassembled WGS sequence"/>
</dbReference>
<reference evidence="6 7" key="1">
    <citation type="submission" date="2016-11" db="EMBL/GenBank/DDBJ databases">
        <title>The macronuclear genome of Stentor coeruleus: a giant cell with tiny introns.</title>
        <authorList>
            <person name="Slabodnick M."/>
            <person name="Ruby J.G."/>
            <person name="Reiff S.B."/>
            <person name="Swart E.C."/>
            <person name="Gosai S."/>
            <person name="Prabakaran S."/>
            <person name="Witkowska E."/>
            <person name="Larue G.E."/>
            <person name="Fisher S."/>
            <person name="Freeman R.M."/>
            <person name="Gunawardena J."/>
            <person name="Chu W."/>
            <person name="Stover N.A."/>
            <person name="Gregory B.D."/>
            <person name="Nowacki M."/>
            <person name="Derisi J."/>
            <person name="Roy S.W."/>
            <person name="Marshall W.F."/>
            <person name="Sood P."/>
        </authorList>
    </citation>
    <scope>NUCLEOTIDE SEQUENCE [LARGE SCALE GENOMIC DNA]</scope>
    <source>
        <strain evidence="6">WM001</strain>
    </source>
</reference>
<evidence type="ECO:0000256" key="2">
    <source>
        <dbReference type="ARBA" id="ARBA00023145"/>
    </source>
</evidence>
<dbReference type="InterPro" id="IPR000668">
    <property type="entry name" value="Peptidase_C1A_C"/>
</dbReference>
<dbReference type="OrthoDB" id="640249at2759"/>
<dbReference type="SMART" id="SM00645">
    <property type="entry name" value="Pept_C1"/>
    <property type="match status" value="1"/>
</dbReference>
<evidence type="ECO:0000256" key="1">
    <source>
        <dbReference type="ARBA" id="ARBA00008455"/>
    </source>
</evidence>
<feature type="domain" description="Peptidase C1A papain C-terminal" evidence="5">
    <location>
        <begin position="85"/>
        <end position="296"/>
    </location>
</feature>
<dbReference type="PROSITE" id="PS00640">
    <property type="entry name" value="THIOL_PROTEASE_ASN"/>
    <property type="match status" value="1"/>
</dbReference>
<keyword evidence="2" id="KW-0865">Zymogen</keyword>
<name>A0A1R2AQM9_9CILI</name>
<feature type="chain" id="PRO_5013181474" description="Peptidase C1A papain C-terminal domain-containing protein" evidence="4">
    <location>
        <begin position="16"/>
        <end position="299"/>
    </location>
</feature>
<dbReference type="PROSITE" id="PS00639">
    <property type="entry name" value="THIOL_PROTEASE_HIS"/>
    <property type="match status" value="1"/>
</dbReference>
<dbReference type="GO" id="GO:0006508">
    <property type="term" value="P:proteolysis"/>
    <property type="evidence" value="ECO:0007669"/>
    <property type="project" value="InterPro"/>
</dbReference>
<comment type="caution">
    <text evidence="6">The sequence shown here is derived from an EMBL/GenBank/DDBJ whole genome shotgun (WGS) entry which is preliminary data.</text>
</comment>
<dbReference type="Pfam" id="PF00112">
    <property type="entry name" value="Peptidase_C1"/>
    <property type="match status" value="1"/>
</dbReference>
<feature type="signal peptide" evidence="4">
    <location>
        <begin position="1"/>
        <end position="15"/>
    </location>
</feature>
<dbReference type="SUPFAM" id="SSF54001">
    <property type="entry name" value="Cysteine proteinases"/>
    <property type="match status" value="1"/>
</dbReference>